<keyword evidence="6 9" id="KW-1133">Transmembrane helix</keyword>
<evidence type="ECO:0000256" key="9">
    <source>
        <dbReference type="SAM" id="Phobius"/>
    </source>
</evidence>
<evidence type="ECO:0000256" key="1">
    <source>
        <dbReference type="ARBA" id="ARBA00004167"/>
    </source>
</evidence>
<dbReference type="GO" id="GO:0016567">
    <property type="term" value="P:protein ubiquitination"/>
    <property type="evidence" value="ECO:0007669"/>
    <property type="project" value="InterPro"/>
</dbReference>
<evidence type="ECO:0000256" key="7">
    <source>
        <dbReference type="ARBA" id="ARBA00023136"/>
    </source>
</evidence>
<name>A0A176WR02_MARPO</name>
<feature type="transmembrane region" description="Helical" evidence="9">
    <location>
        <begin position="568"/>
        <end position="587"/>
    </location>
</feature>
<dbReference type="PANTHER" id="PTHR46905">
    <property type="entry name" value="RING-H2 FINGER PROTEIN ATL78"/>
    <property type="match status" value="1"/>
</dbReference>
<protein>
    <recommendedName>
        <fullName evidence="10 11">EGF-like domain-containing protein</fullName>
    </recommendedName>
</protein>
<comment type="subcellular location">
    <subcellularLocation>
        <location evidence="1">Membrane</location>
        <topology evidence="1">Single-pass membrane protein</topology>
    </subcellularLocation>
</comment>
<dbReference type="GO" id="GO:0016740">
    <property type="term" value="F:transferase activity"/>
    <property type="evidence" value="ECO:0007669"/>
    <property type="project" value="UniProtKB-KW"/>
</dbReference>
<comment type="similarity">
    <text evidence="8">Belongs to the RING-type zinc finger family. ATL subfamily.</text>
</comment>
<keyword evidence="7 9" id="KW-0472">Membrane</keyword>
<gene>
    <name evidence="12" type="ORF">AXG93_2782s1230</name>
</gene>
<evidence type="ECO:0000256" key="8">
    <source>
        <dbReference type="ARBA" id="ARBA00024209"/>
    </source>
</evidence>
<feature type="domain" description="EGF-like" evidence="10 11">
    <location>
        <begin position="426"/>
        <end position="437"/>
    </location>
</feature>
<dbReference type="EMBL" id="LVLJ01000161">
    <property type="protein sequence ID" value="OAE35539.1"/>
    <property type="molecule type" value="Genomic_DNA"/>
</dbReference>
<accession>A0A176WR02</accession>
<reference evidence="12" key="1">
    <citation type="submission" date="2016-03" db="EMBL/GenBank/DDBJ databases">
        <title>Mechanisms controlling the formation of the plant cell surface in tip-growing cells are functionally conserved among land plants.</title>
        <authorList>
            <person name="Honkanen S."/>
            <person name="Jones V.A."/>
            <person name="Morieri G."/>
            <person name="Champion C."/>
            <person name="Hetherington A.J."/>
            <person name="Kelly S."/>
            <person name="Saint-Marcoux D."/>
            <person name="Proust H."/>
            <person name="Prescott H."/>
            <person name="Dolan L."/>
        </authorList>
    </citation>
    <scope>NUCLEOTIDE SEQUENCE [LARGE SCALE GENOMIC DNA]</scope>
    <source>
        <tissue evidence="12">Whole gametophyte</tissue>
    </source>
</reference>
<dbReference type="AlphaFoldDB" id="A0A176WR02"/>
<dbReference type="PROSITE" id="PS01186">
    <property type="entry name" value="EGF_2"/>
    <property type="match status" value="1"/>
</dbReference>
<dbReference type="Gene3D" id="2.10.25.10">
    <property type="entry name" value="Laminin"/>
    <property type="match status" value="1"/>
</dbReference>
<dbReference type="InterPro" id="IPR044602">
    <property type="entry name" value="ATL10/ATL72-79-like"/>
</dbReference>
<evidence type="ECO:0000259" key="11">
    <source>
        <dbReference type="PROSITE" id="PS01186"/>
    </source>
</evidence>
<evidence type="ECO:0000313" key="12">
    <source>
        <dbReference type="EMBL" id="OAE35539.1"/>
    </source>
</evidence>
<evidence type="ECO:0000256" key="6">
    <source>
        <dbReference type="ARBA" id="ARBA00022989"/>
    </source>
</evidence>
<evidence type="ECO:0000256" key="2">
    <source>
        <dbReference type="ARBA" id="ARBA00022679"/>
    </source>
</evidence>
<keyword evidence="2" id="KW-0808">Transferase</keyword>
<evidence type="ECO:0000256" key="4">
    <source>
        <dbReference type="ARBA" id="ARBA00022723"/>
    </source>
</evidence>
<keyword evidence="13" id="KW-1185">Reference proteome</keyword>
<evidence type="ECO:0000313" key="13">
    <source>
        <dbReference type="Proteomes" id="UP000077202"/>
    </source>
</evidence>
<keyword evidence="5" id="KW-0862">Zinc</keyword>
<dbReference type="InterPro" id="IPR000742">
    <property type="entry name" value="EGF"/>
</dbReference>
<dbReference type="PROSITE" id="PS00022">
    <property type="entry name" value="EGF_1"/>
    <property type="match status" value="1"/>
</dbReference>
<keyword evidence="4" id="KW-0479">Metal-binding</keyword>
<comment type="caution">
    <text evidence="12">The sequence shown here is derived from an EMBL/GenBank/DDBJ whole genome shotgun (WGS) entry which is preliminary data.</text>
</comment>
<dbReference type="Proteomes" id="UP000077202">
    <property type="component" value="Unassembled WGS sequence"/>
</dbReference>
<organism evidence="12 13">
    <name type="scientific">Marchantia polymorpha subsp. ruderalis</name>
    <dbReference type="NCBI Taxonomy" id="1480154"/>
    <lineage>
        <taxon>Eukaryota</taxon>
        <taxon>Viridiplantae</taxon>
        <taxon>Streptophyta</taxon>
        <taxon>Embryophyta</taxon>
        <taxon>Marchantiophyta</taxon>
        <taxon>Marchantiopsida</taxon>
        <taxon>Marchantiidae</taxon>
        <taxon>Marchantiales</taxon>
        <taxon>Marchantiaceae</taxon>
        <taxon>Marchantia</taxon>
    </lineage>
</organism>
<keyword evidence="3 9" id="KW-0812">Transmembrane</keyword>
<proteinExistence type="inferred from homology"/>
<dbReference type="GO" id="GO:0046872">
    <property type="term" value="F:metal ion binding"/>
    <property type="evidence" value="ECO:0007669"/>
    <property type="project" value="UniProtKB-KW"/>
</dbReference>
<dbReference type="PANTHER" id="PTHR46905:SF7">
    <property type="entry name" value="RING-H2 FINGER PROTEIN ATL78"/>
    <property type="match status" value="1"/>
</dbReference>
<dbReference type="GO" id="GO:0016020">
    <property type="term" value="C:membrane"/>
    <property type="evidence" value="ECO:0007669"/>
    <property type="project" value="UniProtKB-SubCell"/>
</dbReference>
<evidence type="ECO:0000256" key="3">
    <source>
        <dbReference type="ARBA" id="ARBA00022692"/>
    </source>
</evidence>
<evidence type="ECO:0000259" key="10">
    <source>
        <dbReference type="PROSITE" id="PS00022"/>
    </source>
</evidence>
<evidence type="ECO:0000256" key="5">
    <source>
        <dbReference type="ARBA" id="ARBA00022833"/>
    </source>
</evidence>
<sequence>MLPVNILVLKCHQLDSRCRIGGEYLSMLVGFGREGNYQFSAKPSPGTFVMISTFCGTSLVQPSRSRHSNHWYFSPQCWTTYAFCLLLGLAGCYSAALQESTSNITLPTDNSCLLDTVPGGHYRLYPVDFQGCSSEDVDGYLNVELRVTNQTAQYGSFIHDPLFLLVVDTREQLPVLNVSRNGTQTGSTFATIDDDGSIFLNHTHLILSLKDYDEEFPWYASVSAWTVDVSFVLRSWCTGSENCAGKCVEDESQRCVGRGSCKCFISQSNSICEPDVQPLQHFWDELKQVELESSVQQTVGSGEWNYYSFEAFDRNARVLVELVREQGDTALFLKPRNANSSLTVPSGSDFDKYSDKDGFRNRFNSQYIYVSGPGSFVIGVFNNDACFKSQAAYNLAVTVATPHTPWTVCPFNCSYPQGTCIRDTECACAKGYAGYFCDASVVYADLFEAFGDTLQPGEIIYYQISLEHVVGTNSLTIEFTRSGGHAILLVGEAGPYPTPINNTFKSLDGPSADNISSVYSLDNVGSSNESVVLAVFNADHFVRGESTFEVLVLLVESENAKRALKPTLIILVGFLSAVFACVAMGIVKFLMHRWNGGEAIATFDQSTIENVEDTALARQGLERDVVESYPLITYQEELKLNETHAAPFKNHPIKEVMQLRIGNRGMQGRGHMIEQFASLCRV</sequence>